<dbReference type="EMBL" id="JAVDYC010000001">
    <property type="protein sequence ID" value="MDR7322086.1"/>
    <property type="molecule type" value="Genomic_DNA"/>
</dbReference>
<dbReference type="GO" id="GO:0009307">
    <property type="term" value="P:DNA restriction-modification system"/>
    <property type="evidence" value="ECO:0007669"/>
    <property type="project" value="InterPro"/>
</dbReference>
<reference evidence="2 3" key="1">
    <citation type="submission" date="2023-07" db="EMBL/GenBank/DDBJ databases">
        <title>Sequencing the genomes of 1000 actinobacteria strains.</title>
        <authorList>
            <person name="Klenk H.-P."/>
        </authorList>
    </citation>
    <scope>NUCLEOTIDE SEQUENCE [LARGE SCALE GENOMIC DNA]</scope>
    <source>
        <strain evidence="2 3">DSM 44711</strain>
    </source>
</reference>
<evidence type="ECO:0000313" key="3">
    <source>
        <dbReference type="Proteomes" id="UP001183629"/>
    </source>
</evidence>
<sequence length="166" mass="17959">MTVFDLFPRVSPLQRYELSITRLLSSFDGNAEVAVNGRVPGVLSGSPRQIDLLVRGRVFGAGVTVAVECRQSRRAADLGVVERFIGKLLDVDADRGVLYSRSGFTRCARARAAAARWPAVMAVSLGGGPRIPRPRRAADPLPPFGVDEITEADFAMFLWRCAAVGD</sequence>
<dbReference type="Proteomes" id="UP001183629">
    <property type="component" value="Unassembled WGS sequence"/>
</dbReference>
<evidence type="ECO:0000313" key="2">
    <source>
        <dbReference type="EMBL" id="MDR7322086.1"/>
    </source>
</evidence>
<protein>
    <recommendedName>
        <fullName evidence="1">Restriction endonuclease type IV Mrr domain-containing protein</fullName>
    </recommendedName>
</protein>
<gene>
    <name evidence="2" type="ORF">J2S44_002336</name>
</gene>
<dbReference type="InterPro" id="IPR011335">
    <property type="entry name" value="Restrct_endonuc-II-like"/>
</dbReference>
<dbReference type="Pfam" id="PF04471">
    <property type="entry name" value="Mrr_cat"/>
    <property type="match status" value="1"/>
</dbReference>
<dbReference type="AlphaFoldDB" id="A0AAE3ZNP4"/>
<comment type="caution">
    <text evidence="2">The sequence shown here is derived from an EMBL/GenBank/DDBJ whole genome shotgun (WGS) entry which is preliminary data.</text>
</comment>
<feature type="domain" description="Restriction endonuclease type IV Mrr" evidence="1">
    <location>
        <begin position="48"/>
        <end position="115"/>
    </location>
</feature>
<dbReference type="GO" id="GO:0003677">
    <property type="term" value="F:DNA binding"/>
    <property type="evidence" value="ECO:0007669"/>
    <property type="project" value="InterPro"/>
</dbReference>
<accession>A0AAE3ZNP4</accession>
<dbReference type="RefSeq" id="WP_310411919.1">
    <property type="nucleotide sequence ID" value="NZ_JAVDYC010000001.1"/>
</dbReference>
<dbReference type="InterPro" id="IPR007560">
    <property type="entry name" value="Restrct_endonuc_IV_Mrr"/>
</dbReference>
<dbReference type="GO" id="GO:0004519">
    <property type="term" value="F:endonuclease activity"/>
    <property type="evidence" value="ECO:0007669"/>
    <property type="project" value="InterPro"/>
</dbReference>
<dbReference type="SUPFAM" id="SSF52980">
    <property type="entry name" value="Restriction endonuclease-like"/>
    <property type="match status" value="1"/>
</dbReference>
<keyword evidence="3" id="KW-1185">Reference proteome</keyword>
<evidence type="ECO:0000259" key="1">
    <source>
        <dbReference type="Pfam" id="PF04471"/>
    </source>
</evidence>
<organism evidence="2 3">
    <name type="scientific">Catenuloplanes niger</name>
    <dbReference type="NCBI Taxonomy" id="587534"/>
    <lineage>
        <taxon>Bacteria</taxon>
        <taxon>Bacillati</taxon>
        <taxon>Actinomycetota</taxon>
        <taxon>Actinomycetes</taxon>
        <taxon>Micromonosporales</taxon>
        <taxon>Micromonosporaceae</taxon>
        <taxon>Catenuloplanes</taxon>
    </lineage>
</organism>
<proteinExistence type="predicted"/>
<name>A0AAE3ZNP4_9ACTN</name>